<accession>A0A239NPF8</accession>
<dbReference type="EMBL" id="FZOD01000065">
    <property type="protein sequence ID" value="SNT56725.1"/>
    <property type="molecule type" value="Genomic_DNA"/>
</dbReference>
<evidence type="ECO:0000313" key="2">
    <source>
        <dbReference type="EMBL" id="SNT56725.1"/>
    </source>
</evidence>
<feature type="transmembrane region" description="Helical" evidence="1">
    <location>
        <begin position="6"/>
        <end position="28"/>
    </location>
</feature>
<name>A0A239NPF8_9ACTN</name>
<proteinExistence type="predicted"/>
<keyword evidence="1" id="KW-0812">Transmembrane</keyword>
<keyword evidence="1" id="KW-0472">Membrane</keyword>
<keyword evidence="1" id="KW-1133">Transmembrane helix</keyword>
<evidence type="ECO:0000313" key="3">
    <source>
        <dbReference type="Proteomes" id="UP000198282"/>
    </source>
</evidence>
<protein>
    <submittedName>
        <fullName evidence="2">Uncharacterized protein</fullName>
    </submittedName>
</protein>
<evidence type="ECO:0000256" key="1">
    <source>
        <dbReference type="SAM" id="Phobius"/>
    </source>
</evidence>
<reference evidence="2 3" key="1">
    <citation type="submission" date="2017-06" db="EMBL/GenBank/DDBJ databases">
        <authorList>
            <person name="Kim H.J."/>
            <person name="Triplett B.A."/>
        </authorList>
    </citation>
    <scope>NUCLEOTIDE SEQUENCE [LARGE SCALE GENOMIC DNA]</scope>
    <source>
        <strain evidence="2 3">CGMCC 4.2132</strain>
    </source>
</reference>
<gene>
    <name evidence="2" type="ORF">SAMN05216276_10652</name>
</gene>
<keyword evidence="3" id="KW-1185">Reference proteome</keyword>
<dbReference type="RefSeq" id="WP_143653520.1">
    <property type="nucleotide sequence ID" value="NZ_FZOD01000065.1"/>
</dbReference>
<dbReference type="Proteomes" id="UP000198282">
    <property type="component" value="Unassembled WGS sequence"/>
</dbReference>
<dbReference type="AlphaFoldDB" id="A0A239NPF8"/>
<organism evidence="2 3">
    <name type="scientific">Streptosporangium subroseum</name>
    <dbReference type="NCBI Taxonomy" id="106412"/>
    <lineage>
        <taxon>Bacteria</taxon>
        <taxon>Bacillati</taxon>
        <taxon>Actinomycetota</taxon>
        <taxon>Actinomycetes</taxon>
        <taxon>Streptosporangiales</taxon>
        <taxon>Streptosporangiaceae</taxon>
        <taxon>Streptosporangium</taxon>
    </lineage>
</organism>
<feature type="transmembrane region" description="Helical" evidence="1">
    <location>
        <begin position="40"/>
        <end position="58"/>
    </location>
</feature>
<sequence>MLLVAFMVVGVMLLIFGLVVFFVDPVHVPDKLLEVLDRRASVVSMFVGMMSLLVAGAAL</sequence>